<feature type="transmembrane region" description="Helical" evidence="6">
    <location>
        <begin position="148"/>
        <end position="172"/>
    </location>
</feature>
<feature type="domain" description="Major facilitator superfamily (MFS) profile" evidence="7">
    <location>
        <begin position="23"/>
        <end position="415"/>
    </location>
</feature>
<evidence type="ECO:0000313" key="8">
    <source>
        <dbReference type="EMBL" id="GGA90211.1"/>
    </source>
</evidence>
<organism evidence="8 9">
    <name type="scientific">Polaromonas eurypsychrophila</name>
    <dbReference type="NCBI Taxonomy" id="1614635"/>
    <lineage>
        <taxon>Bacteria</taxon>
        <taxon>Pseudomonadati</taxon>
        <taxon>Pseudomonadota</taxon>
        <taxon>Betaproteobacteria</taxon>
        <taxon>Burkholderiales</taxon>
        <taxon>Comamonadaceae</taxon>
        <taxon>Polaromonas</taxon>
    </lineage>
</organism>
<evidence type="ECO:0000256" key="6">
    <source>
        <dbReference type="SAM" id="Phobius"/>
    </source>
</evidence>
<keyword evidence="3 6" id="KW-0812">Transmembrane</keyword>
<dbReference type="AlphaFoldDB" id="A0A916S9Q0"/>
<feature type="transmembrane region" description="Helical" evidence="6">
    <location>
        <begin position="264"/>
        <end position="286"/>
    </location>
</feature>
<feature type="transmembrane region" description="Helical" evidence="6">
    <location>
        <begin position="178"/>
        <end position="198"/>
    </location>
</feature>
<dbReference type="SUPFAM" id="SSF103473">
    <property type="entry name" value="MFS general substrate transporter"/>
    <property type="match status" value="1"/>
</dbReference>
<dbReference type="PANTHER" id="PTHR43124:SF3">
    <property type="entry name" value="CHLORAMPHENICOL EFFLUX PUMP RV0191"/>
    <property type="match status" value="1"/>
</dbReference>
<feature type="transmembrane region" description="Helical" evidence="6">
    <location>
        <begin position="355"/>
        <end position="377"/>
    </location>
</feature>
<comment type="caution">
    <text evidence="8">The sequence shown here is derived from an EMBL/GenBank/DDBJ whole genome shotgun (WGS) entry which is preliminary data.</text>
</comment>
<feature type="transmembrane region" description="Helical" evidence="6">
    <location>
        <begin position="218"/>
        <end position="244"/>
    </location>
</feature>
<dbReference type="InterPro" id="IPR020846">
    <property type="entry name" value="MFS_dom"/>
</dbReference>
<keyword evidence="2" id="KW-1003">Cell membrane</keyword>
<evidence type="ECO:0000256" key="5">
    <source>
        <dbReference type="ARBA" id="ARBA00023136"/>
    </source>
</evidence>
<dbReference type="Gene3D" id="1.20.1250.20">
    <property type="entry name" value="MFS general substrate transporter like domains"/>
    <property type="match status" value="1"/>
</dbReference>
<proteinExistence type="predicted"/>
<evidence type="ECO:0000313" key="9">
    <source>
        <dbReference type="Proteomes" id="UP000620596"/>
    </source>
</evidence>
<dbReference type="PROSITE" id="PS50850">
    <property type="entry name" value="MFS"/>
    <property type="match status" value="1"/>
</dbReference>
<dbReference type="InterPro" id="IPR036259">
    <property type="entry name" value="MFS_trans_sf"/>
</dbReference>
<sequence>MTAAPAQATRLPPAPASSRSVWIMLLALTTAFALSQSYRSVAALMASPLQGDFGLGAQALGLFAGAFHFAFGAMQLFMGIGIDLHGVRRTVLTAFPIAIAGSAVSALAGSYGMLVAGQVLIGIGCAPAFLVCTVFIARNMPADRFAAISGITLGLGGIGMLLTGTPLAWLIEASSWRMGFWVLGGLAGLAWLLIWALVHEPVQPAHNTHPKESVSQALAGFAALFTLPHTLGIMLLACVGYASFIALRGLWLGPLLMERHGFSLVQSGNVALVMSLASLFGPPLFGRFDPGPKHRRRWITGFTLLLAALFAAFAMTHNTVIDVVGPVVIGVLSGFMVLQYADVRSAYPAAMTGRAMAVFTMAIFLGVAAMQWFTGLVASLASSYGVEPYTAVLAAIALLLALGALAFTALPGPPKAQA</sequence>
<evidence type="ECO:0000256" key="1">
    <source>
        <dbReference type="ARBA" id="ARBA00004651"/>
    </source>
</evidence>
<comment type="subcellular location">
    <subcellularLocation>
        <location evidence="1">Cell membrane</location>
        <topology evidence="1">Multi-pass membrane protein</topology>
    </subcellularLocation>
</comment>
<feature type="transmembrane region" description="Helical" evidence="6">
    <location>
        <begin position="21"/>
        <end position="38"/>
    </location>
</feature>
<feature type="transmembrane region" description="Helical" evidence="6">
    <location>
        <begin position="323"/>
        <end position="343"/>
    </location>
</feature>
<feature type="transmembrane region" description="Helical" evidence="6">
    <location>
        <begin position="298"/>
        <end position="317"/>
    </location>
</feature>
<dbReference type="InterPro" id="IPR050189">
    <property type="entry name" value="MFS_Efflux_Transporters"/>
</dbReference>
<protein>
    <submittedName>
        <fullName evidence="8">MFS transporter</fullName>
    </submittedName>
</protein>
<reference evidence="8" key="2">
    <citation type="submission" date="2020-09" db="EMBL/GenBank/DDBJ databases">
        <authorList>
            <person name="Sun Q."/>
            <person name="Zhou Y."/>
        </authorList>
    </citation>
    <scope>NUCLEOTIDE SEQUENCE</scope>
    <source>
        <strain evidence="8">CGMCC 1.15322</strain>
    </source>
</reference>
<feature type="transmembrane region" description="Helical" evidence="6">
    <location>
        <begin position="389"/>
        <end position="410"/>
    </location>
</feature>
<dbReference type="EMBL" id="BMIG01000002">
    <property type="protein sequence ID" value="GGA90211.1"/>
    <property type="molecule type" value="Genomic_DNA"/>
</dbReference>
<dbReference type="GO" id="GO:0022857">
    <property type="term" value="F:transmembrane transporter activity"/>
    <property type="evidence" value="ECO:0007669"/>
    <property type="project" value="InterPro"/>
</dbReference>
<reference evidence="8" key="1">
    <citation type="journal article" date="2014" name="Int. J. Syst. Evol. Microbiol.">
        <title>Complete genome sequence of Corynebacterium casei LMG S-19264T (=DSM 44701T), isolated from a smear-ripened cheese.</title>
        <authorList>
            <consortium name="US DOE Joint Genome Institute (JGI-PGF)"/>
            <person name="Walter F."/>
            <person name="Albersmeier A."/>
            <person name="Kalinowski J."/>
            <person name="Ruckert C."/>
        </authorList>
    </citation>
    <scope>NUCLEOTIDE SEQUENCE</scope>
    <source>
        <strain evidence="8">CGMCC 1.15322</strain>
    </source>
</reference>
<feature type="transmembrane region" description="Helical" evidence="6">
    <location>
        <begin position="58"/>
        <end position="78"/>
    </location>
</feature>
<name>A0A916S9Q0_9BURK</name>
<evidence type="ECO:0000259" key="7">
    <source>
        <dbReference type="PROSITE" id="PS50850"/>
    </source>
</evidence>
<feature type="transmembrane region" description="Helical" evidence="6">
    <location>
        <begin position="90"/>
        <end position="109"/>
    </location>
</feature>
<dbReference type="Pfam" id="PF07690">
    <property type="entry name" value="MFS_1"/>
    <property type="match status" value="1"/>
</dbReference>
<keyword evidence="9" id="KW-1185">Reference proteome</keyword>
<keyword evidence="4 6" id="KW-1133">Transmembrane helix</keyword>
<dbReference type="PANTHER" id="PTHR43124">
    <property type="entry name" value="PURINE EFFLUX PUMP PBUE"/>
    <property type="match status" value="1"/>
</dbReference>
<keyword evidence="5 6" id="KW-0472">Membrane</keyword>
<evidence type="ECO:0000256" key="3">
    <source>
        <dbReference type="ARBA" id="ARBA00022692"/>
    </source>
</evidence>
<evidence type="ECO:0000256" key="2">
    <source>
        <dbReference type="ARBA" id="ARBA00022475"/>
    </source>
</evidence>
<dbReference type="InterPro" id="IPR011701">
    <property type="entry name" value="MFS"/>
</dbReference>
<feature type="transmembrane region" description="Helical" evidence="6">
    <location>
        <begin position="115"/>
        <end position="136"/>
    </location>
</feature>
<dbReference type="Proteomes" id="UP000620596">
    <property type="component" value="Unassembled WGS sequence"/>
</dbReference>
<accession>A0A916S9Q0</accession>
<gene>
    <name evidence="8" type="ORF">GCM10011496_08860</name>
</gene>
<evidence type="ECO:0000256" key="4">
    <source>
        <dbReference type="ARBA" id="ARBA00022989"/>
    </source>
</evidence>
<dbReference type="RefSeq" id="WP_188706969.1">
    <property type="nucleotide sequence ID" value="NZ_BMIG01000002.1"/>
</dbReference>
<dbReference type="GO" id="GO:0005886">
    <property type="term" value="C:plasma membrane"/>
    <property type="evidence" value="ECO:0007669"/>
    <property type="project" value="UniProtKB-SubCell"/>
</dbReference>